<dbReference type="InterPro" id="IPR013324">
    <property type="entry name" value="RNA_pol_sigma_r3/r4-like"/>
</dbReference>
<evidence type="ECO:0000259" key="5">
    <source>
        <dbReference type="Pfam" id="PF04542"/>
    </source>
</evidence>
<dbReference type="InterPro" id="IPR013249">
    <property type="entry name" value="RNA_pol_sigma70_r4_t2"/>
</dbReference>
<proteinExistence type="inferred from homology"/>
<protein>
    <submittedName>
        <fullName evidence="7">RNA polymerase sigma factor</fullName>
    </submittedName>
</protein>
<organism evidence="7 8">
    <name type="scientific">Roseibium sediminicola</name>
    <dbReference type="NCBI Taxonomy" id="2933272"/>
    <lineage>
        <taxon>Bacteria</taxon>
        <taxon>Pseudomonadati</taxon>
        <taxon>Pseudomonadota</taxon>
        <taxon>Alphaproteobacteria</taxon>
        <taxon>Hyphomicrobiales</taxon>
        <taxon>Stappiaceae</taxon>
        <taxon>Roseibium</taxon>
    </lineage>
</organism>
<dbReference type="EMBL" id="JALNMJ010000011">
    <property type="protein sequence ID" value="MCK7613784.1"/>
    <property type="molecule type" value="Genomic_DNA"/>
</dbReference>
<feature type="domain" description="RNA polymerase sigma-70 region 2" evidence="5">
    <location>
        <begin position="31"/>
        <end position="83"/>
    </location>
</feature>
<evidence type="ECO:0000256" key="1">
    <source>
        <dbReference type="ARBA" id="ARBA00010641"/>
    </source>
</evidence>
<keyword evidence="8" id="KW-1185">Reference proteome</keyword>
<dbReference type="InterPro" id="IPR007627">
    <property type="entry name" value="RNA_pol_sigma70_r2"/>
</dbReference>
<dbReference type="Proteomes" id="UP001431221">
    <property type="component" value="Unassembled WGS sequence"/>
</dbReference>
<reference evidence="7" key="1">
    <citation type="submission" date="2022-04" db="EMBL/GenBank/DDBJ databases">
        <title>Roseibium sp. CAU 1639 isolated from mud.</title>
        <authorList>
            <person name="Kim W."/>
        </authorList>
    </citation>
    <scope>NUCLEOTIDE SEQUENCE</scope>
    <source>
        <strain evidence="7">CAU 1639</strain>
    </source>
</reference>
<dbReference type="InterPro" id="IPR039425">
    <property type="entry name" value="RNA_pol_sigma-70-like"/>
</dbReference>
<dbReference type="Pfam" id="PF08281">
    <property type="entry name" value="Sigma70_r4_2"/>
    <property type="match status" value="1"/>
</dbReference>
<dbReference type="Gene3D" id="1.10.10.10">
    <property type="entry name" value="Winged helix-like DNA-binding domain superfamily/Winged helix DNA-binding domain"/>
    <property type="match status" value="1"/>
</dbReference>
<name>A0ABT0GWG0_9HYPH</name>
<dbReference type="InterPro" id="IPR014284">
    <property type="entry name" value="RNA_pol_sigma-70_dom"/>
</dbReference>
<dbReference type="InterPro" id="IPR036388">
    <property type="entry name" value="WH-like_DNA-bd_sf"/>
</dbReference>
<dbReference type="Gene3D" id="1.10.1740.10">
    <property type="match status" value="1"/>
</dbReference>
<feature type="domain" description="RNA polymerase sigma factor 70 region 4 type 2" evidence="6">
    <location>
        <begin position="133"/>
        <end position="179"/>
    </location>
</feature>
<keyword evidence="2" id="KW-0805">Transcription regulation</keyword>
<gene>
    <name evidence="7" type="ORF">M0H32_16575</name>
</gene>
<dbReference type="Pfam" id="PF04542">
    <property type="entry name" value="Sigma70_r2"/>
    <property type="match status" value="1"/>
</dbReference>
<comment type="caution">
    <text evidence="7">The sequence shown here is derived from an EMBL/GenBank/DDBJ whole genome shotgun (WGS) entry which is preliminary data.</text>
</comment>
<keyword evidence="3" id="KW-0731">Sigma factor</keyword>
<dbReference type="SUPFAM" id="SSF88659">
    <property type="entry name" value="Sigma3 and sigma4 domains of RNA polymerase sigma factors"/>
    <property type="match status" value="1"/>
</dbReference>
<evidence type="ECO:0000313" key="8">
    <source>
        <dbReference type="Proteomes" id="UP001431221"/>
    </source>
</evidence>
<dbReference type="InterPro" id="IPR013325">
    <property type="entry name" value="RNA_pol_sigma_r2"/>
</dbReference>
<evidence type="ECO:0000259" key="6">
    <source>
        <dbReference type="Pfam" id="PF08281"/>
    </source>
</evidence>
<dbReference type="SUPFAM" id="SSF88946">
    <property type="entry name" value="Sigma2 domain of RNA polymerase sigma factors"/>
    <property type="match status" value="1"/>
</dbReference>
<dbReference type="NCBIfam" id="TIGR02937">
    <property type="entry name" value="sigma70-ECF"/>
    <property type="match status" value="1"/>
</dbReference>
<evidence type="ECO:0000256" key="2">
    <source>
        <dbReference type="ARBA" id="ARBA00023015"/>
    </source>
</evidence>
<dbReference type="PANTHER" id="PTHR43133:SF51">
    <property type="entry name" value="RNA POLYMERASE SIGMA FACTOR"/>
    <property type="match status" value="1"/>
</dbReference>
<comment type="similarity">
    <text evidence="1">Belongs to the sigma-70 factor family. ECF subfamily.</text>
</comment>
<evidence type="ECO:0000256" key="4">
    <source>
        <dbReference type="ARBA" id="ARBA00023163"/>
    </source>
</evidence>
<dbReference type="PANTHER" id="PTHR43133">
    <property type="entry name" value="RNA POLYMERASE ECF-TYPE SIGMA FACTO"/>
    <property type="match status" value="1"/>
</dbReference>
<dbReference type="RefSeq" id="WP_248155992.1">
    <property type="nucleotide sequence ID" value="NZ_JALNMJ010000011.1"/>
</dbReference>
<evidence type="ECO:0000313" key="7">
    <source>
        <dbReference type="EMBL" id="MCK7613784.1"/>
    </source>
</evidence>
<accession>A0ABT0GWG0</accession>
<keyword evidence="4" id="KW-0804">Transcription</keyword>
<sequence>MMTAISISADRIRKAQEGDRQALEDVLSGVQDQIHHLARRILVDPEDAIEATQEILILVLTKLSTFRGDSAFSTWVYRVAVRYLVGAKKIRDRDLGLTFEAFAADLETGLVADPPEAPDEALLLNELRVSCTMAMLLCLSMDLRLAYVLGDIFELDHGEASEILDLTPAAYRKRLSRARGEVMAFTSDHCGLVSDRAKCSCPRRLPAGISSGRIRPGQTPNSAGAPEDYAGVRKRIGSVIDSLKTFELQRAVPWQRCPTEIRSQLTQILSPPL</sequence>
<evidence type="ECO:0000256" key="3">
    <source>
        <dbReference type="ARBA" id="ARBA00023082"/>
    </source>
</evidence>